<dbReference type="CDD" id="cd13260">
    <property type="entry name" value="PH_RASA1"/>
    <property type="match status" value="1"/>
</dbReference>
<dbReference type="InterPro" id="IPR036860">
    <property type="entry name" value="SH2_dom_sf"/>
</dbReference>
<dbReference type="FunCoup" id="A0A7M7KRF6">
    <property type="interactions" value="1865"/>
</dbReference>
<dbReference type="PROSITE" id="PS50018">
    <property type="entry name" value="RAS_GTPASE_ACTIV_2"/>
    <property type="match status" value="1"/>
</dbReference>
<dbReference type="OMA" id="KMGSYLV"/>
<dbReference type="Gene3D" id="2.30.30.40">
    <property type="entry name" value="SH3 Domains"/>
    <property type="match status" value="1"/>
</dbReference>
<dbReference type="Pfam" id="PF00018">
    <property type="entry name" value="SH3_1"/>
    <property type="match status" value="1"/>
</dbReference>
<dbReference type="Pfam" id="PF00169">
    <property type="entry name" value="PH"/>
    <property type="match status" value="1"/>
</dbReference>
<dbReference type="Gene3D" id="2.30.29.30">
    <property type="entry name" value="Pleckstrin-homology domain (PH domain)/Phosphotyrosine-binding domain (PTB)"/>
    <property type="match status" value="1"/>
</dbReference>
<dbReference type="SMART" id="SM00323">
    <property type="entry name" value="RasGAP"/>
    <property type="match status" value="1"/>
</dbReference>
<dbReference type="AlphaFoldDB" id="A0A7M7KRF6"/>
<dbReference type="InterPro" id="IPR000008">
    <property type="entry name" value="C2_dom"/>
</dbReference>
<dbReference type="PRINTS" id="PR00401">
    <property type="entry name" value="SH2DOMAIN"/>
</dbReference>
<dbReference type="Proteomes" id="UP000594260">
    <property type="component" value="Unplaced"/>
</dbReference>
<dbReference type="SMART" id="SM00326">
    <property type="entry name" value="SH3"/>
    <property type="match status" value="1"/>
</dbReference>
<dbReference type="SUPFAM" id="SSF48350">
    <property type="entry name" value="GTPase activation domain, GAP"/>
    <property type="match status" value="1"/>
</dbReference>
<feature type="domain" description="Ras-GAP" evidence="8">
    <location>
        <begin position="605"/>
        <end position="799"/>
    </location>
</feature>
<evidence type="ECO:0000259" key="6">
    <source>
        <dbReference type="PROSITE" id="PS50003"/>
    </source>
</evidence>
<keyword evidence="2" id="KW-0343">GTPase activation</keyword>
<evidence type="ECO:0000256" key="4">
    <source>
        <dbReference type="PROSITE-ProRule" id="PRU00191"/>
    </source>
</evidence>
<dbReference type="InParanoid" id="A0A7M7KRF6"/>
<dbReference type="InterPro" id="IPR035892">
    <property type="entry name" value="C2_domain_sf"/>
</dbReference>
<dbReference type="GO" id="GO:0048468">
    <property type="term" value="P:cell development"/>
    <property type="evidence" value="ECO:0007669"/>
    <property type="project" value="UniProtKB-ARBA"/>
</dbReference>
<dbReference type="InterPro" id="IPR039360">
    <property type="entry name" value="Ras_GTPase"/>
</dbReference>
<evidence type="ECO:0000256" key="3">
    <source>
        <dbReference type="ARBA" id="ARBA00022999"/>
    </source>
</evidence>
<dbReference type="SUPFAM" id="SSF50044">
    <property type="entry name" value="SH3-domain"/>
    <property type="match status" value="1"/>
</dbReference>
<dbReference type="SUPFAM" id="SSF55550">
    <property type="entry name" value="SH2 domain"/>
    <property type="match status" value="2"/>
</dbReference>
<dbReference type="InterPro" id="IPR001849">
    <property type="entry name" value="PH_domain"/>
</dbReference>
<evidence type="ECO:0000259" key="5">
    <source>
        <dbReference type="PROSITE" id="PS50001"/>
    </source>
</evidence>
<dbReference type="GeneID" id="111253858"/>
<evidence type="ECO:0000313" key="9">
    <source>
        <dbReference type="EnsemblMetazoa" id="XP_022669723"/>
    </source>
</evidence>
<reference evidence="9" key="1">
    <citation type="submission" date="2021-01" db="UniProtKB">
        <authorList>
            <consortium name="EnsemblMetazoa"/>
        </authorList>
    </citation>
    <scope>IDENTIFICATION</scope>
</reference>
<dbReference type="InterPro" id="IPR036028">
    <property type="entry name" value="SH3-like_dom_sf"/>
</dbReference>
<dbReference type="InterPro" id="IPR011993">
    <property type="entry name" value="PH-like_dom_sf"/>
</dbReference>
<accession>A0A7M7KRF6</accession>
<keyword evidence="3 4" id="KW-0727">SH2 domain</keyword>
<evidence type="ECO:0000259" key="7">
    <source>
        <dbReference type="PROSITE" id="PS50004"/>
    </source>
</evidence>
<dbReference type="InterPro" id="IPR000980">
    <property type="entry name" value="SH2"/>
</dbReference>
<evidence type="ECO:0000256" key="2">
    <source>
        <dbReference type="ARBA" id="ARBA00022468"/>
    </source>
</evidence>
<dbReference type="SUPFAM" id="SSF50729">
    <property type="entry name" value="PH domain-like"/>
    <property type="match status" value="1"/>
</dbReference>
<dbReference type="PANTHER" id="PTHR10194">
    <property type="entry name" value="RAS GTPASE-ACTIVATING PROTEINS"/>
    <property type="match status" value="1"/>
</dbReference>
<dbReference type="SMART" id="SM00233">
    <property type="entry name" value="PH"/>
    <property type="match status" value="1"/>
</dbReference>
<dbReference type="PROSITE" id="PS50003">
    <property type="entry name" value="PH_DOMAIN"/>
    <property type="match status" value="1"/>
</dbReference>
<dbReference type="OrthoDB" id="1562946at2759"/>
<feature type="domain" description="SH2" evidence="5">
    <location>
        <begin position="217"/>
        <end position="305"/>
    </location>
</feature>
<dbReference type="SUPFAM" id="SSF49562">
    <property type="entry name" value="C2 domain (Calcium/lipid-binding domain, CaLB)"/>
    <property type="match status" value="1"/>
</dbReference>
<evidence type="ECO:0008006" key="11">
    <source>
        <dbReference type="Google" id="ProtNLM"/>
    </source>
</evidence>
<dbReference type="Gene3D" id="2.60.40.150">
    <property type="entry name" value="C2 domain"/>
    <property type="match status" value="1"/>
</dbReference>
<dbReference type="SMART" id="SM00252">
    <property type="entry name" value="SH2"/>
    <property type="match status" value="2"/>
</dbReference>
<dbReference type="PROSITE" id="PS50001">
    <property type="entry name" value="SH2"/>
    <property type="match status" value="2"/>
</dbReference>
<dbReference type="InterPro" id="IPR001452">
    <property type="entry name" value="SH3_domain"/>
</dbReference>
<dbReference type="InterPro" id="IPR001936">
    <property type="entry name" value="RasGAP_dom"/>
</dbReference>
<dbReference type="Gene3D" id="1.10.506.10">
    <property type="entry name" value="GTPase Activation - p120gap, domain 1"/>
    <property type="match status" value="2"/>
</dbReference>
<sequence>MSGYYNVDCNTTNSIEDDYDPFGSTPSQQPKSLPKKELLPKAQFFHGKIDRHAAEVRLQQLNQRGAYLVRQSKNGFVLSFRGHSGIHHFRIAAVCGDFYIGGRRFSTLSELVGYYTHVSDILKNERLHYNVVPPEPAPHNRKVVAILPYNKLADTDELSFKKGDVFEVDQDIGDGWLWCKKIEGDGVNFNKPPGEEFPSGLVFHELVADFTEECYPWYHGTISAEDAIAKLIEGGEESFLVRPSDRSPGNYSIFFFINKSIQRFRIEKKQNHYVMGGRYFDTLEAIITRYKSEHIAEGHCLGDPILKAPQFGLPNAQAKVEEIYSTIQQLRVQSSHSTTALKGFLHKKTIDNKKWKQAWFVLNATEAMLYFYDNPQRAKPRGVIDLRCSGLYAVHDSLLEQPHCFQLVERALPCLSTIYYLSASDGESAQSWYTGLSKVCNPQTGQVRNVCSMRVCLVEAKGLPSHLVPNPFCVMSLDDIKICRSQVKSAPDAVWEEEYCLDDIPPNINSFTVTLCTKGKKDKNAQDMAQVILELKDLWTMEPVDRWYPLQGMTPVLENWGSLHLQVHFSKEVILPLSEYTTLRQLLLEDDLSLVIEISELLSKENALLAKVLVTLFVAEKKEAKLLTTLGLRELENENEPSVLFRSSTLFTQMMELYMKNGAADFVRNSISVPVALVVGSKQSCELNPTKLDSMNDACANAEHLLAMLDEFTERIFASVHQLPLSLRYILATLQRAIAKKWPNDALLKAQVISSFIFLRLLCPAIINPHQYKIVNSAPAPVPSRNLMLVAKCLQNLANLQEFGLKESWMEVVNPFILKNKSKVIRFVEEICLVNMTEVPRGVGECGALKDIARALESVFTATMAHLTEVRSRPRLKKLAIVCEMLVKHKEKLEQSSS</sequence>
<dbReference type="Pfam" id="PF00616">
    <property type="entry name" value="RasGAP"/>
    <property type="match status" value="1"/>
</dbReference>
<organism evidence="9 10">
    <name type="scientific">Varroa destructor</name>
    <name type="common">Honeybee mite</name>
    <dbReference type="NCBI Taxonomy" id="109461"/>
    <lineage>
        <taxon>Eukaryota</taxon>
        <taxon>Metazoa</taxon>
        <taxon>Ecdysozoa</taxon>
        <taxon>Arthropoda</taxon>
        <taxon>Chelicerata</taxon>
        <taxon>Arachnida</taxon>
        <taxon>Acari</taxon>
        <taxon>Parasitiformes</taxon>
        <taxon>Mesostigmata</taxon>
        <taxon>Gamasina</taxon>
        <taxon>Dermanyssoidea</taxon>
        <taxon>Varroidae</taxon>
        <taxon>Varroa</taxon>
    </lineage>
</organism>
<dbReference type="SMART" id="SM00239">
    <property type="entry name" value="C2"/>
    <property type="match status" value="1"/>
</dbReference>
<dbReference type="RefSeq" id="XP_022669723.1">
    <property type="nucleotide sequence ID" value="XM_022813988.1"/>
</dbReference>
<dbReference type="Gene3D" id="3.30.505.10">
    <property type="entry name" value="SH2 domain"/>
    <property type="match status" value="2"/>
</dbReference>
<name>A0A7M7KRF6_VARDE</name>
<dbReference type="Pfam" id="PF00017">
    <property type="entry name" value="SH2"/>
    <property type="match status" value="2"/>
</dbReference>
<feature type="domain" description="PH" evidence="6">
    <location>
        <begin position="338"/>
        <end position="441"/>
    </location>
</feature>
<evidence type="ECO:0000259" key="8">
    <source>
        <dbReference type="PROSITE" id="PS50018"/>
    </source>
</evidence>
<dbReference type="CTD" id="32569"/>
<dbReference type="PANTHER" id="PTHR10194:SF146">
    <property type="entry name" value="RAS GTPASE-ACTIVATING PROTEIN 1"/>
    <property type="match status" value="1"/>
</dbReference>
<dbReference type="InterPro" id="IPR023152">
    <property type="entry name" value="RasGAP_CS"/>
</dbReference>
<feature type="domain" description="C2" evidence="7">
    <location>
        <begin position="432"/>
        <end position="548"/>
    </location>
</feature>
<proteinExistence type="predicted"/>
<evidence type="ECO:0000256" key="1">
    <source>
        <dbReference type="ARBA" id="ARBA00022443"/>
    </source>
</evidence>
<protein>
    <recommendedName>
        <fullName evidence="11">Ras GTPase-activating protein 1</fullName>
    </recommendedName>
</protein>
<keyword evidence="10" id="KW-1185">Reference proteome</keyword>
<dbReference type="EnsemblMetazoa" id="XM_022813988">
    <property type="protein sequence ID" value="XP_022669723"/>
    <property type="gene ID" value="LOC111253858"/>
</dbReference>
<dbReference type="GO" id="GO:0005096">
    <property type="term" value="F:GTPase activator activity"/>
    <property type="evidence" value="ECO:0007669"/>
    <property type="project" value="UniProtKB-KW"/>
</dbReference>
<evidence type="ECO:0000313" key="10">
    <source>
        <dbReference type="Proteomes" id="UP000594260"/>
    </source>
</evidence>
<dbReference type="PROSITE" id="PS50004">
    <property type="entry name" value="C2"/>
    <property type="match status" value="1"/>
</dbReference>
<dbReference type="InterPro" id="IPR008936">
    <property type="entry name" value="Rho_GTPase_activation_prot"/>
</dbReference>
<feature type="domain" description="SH2" evidence="5">
    <location>
        <begin position="44"/>
        <end position="131"/>
    </location>
</feature>
<keyword evidence="1" id="KW-0728">SH3 domain</keyword>
<dbReference type="KEGG" id="vde:111253858"/>
<dbReference type="PROSITE" id="PS00509">
    <property type="entry name" value="RAS_GTPASE_ACTIV_1"/>
    <property type="match status" value="1"/>
</dbReference>